<sequence length="51" mass="5570">MSPPVRRAEQKERPRGTVDRGAELMKEALDVLGLEAVFRVAAPQPARVPCA</sequence>
<feature type="region of interest" description="Disordered" evidence="1">
    <location>
        <begin position="1"/>
        <end position="21"/>
    </location>
</feature>
<evidence type="ECO:0000313" key="2">
    <source>
        <dbReference type="EMBL" id="AUX47088.1"/>
    </source>
</evidence>
<dbReference type="EMBL" id="CP012673">
    <property type="protein sequence ID" value="AUX47088.1"/>
    <property type="molecule type" value="Genomic_DNA"/>
</dbReference>
<evidence type="ECO:0000313" key="3">
    <source>
        <dbReference type="Proteomes" id="UP000238348"/>
    </source>
</evidence>
<accession>A0A2L0F671</accession>
<dbReference type="AlphaFoldDB" id="A0A2L0F671"/>
<proteinExistence type="predicted"/>
<reference evidence="2 3" key="1">
    <citation type="submission" date="2015-09" db="EMBL/GenBank/DDBJ databases">
        <title>Sorangium comparison.</title>
        <authorList>
            <person name="Zaburannyi N."/>
            <person name="Bunk B."/>
            <person name="Overmann J."/>
            <person name="Mueller R."/>
        </authorList>
    </citation>
    <scope>NUCLEOTIDE SEQUENCE [LARGE SCALE GENOMIC DNA]</scope>
    <source>
        <strain evidence="2 3">So ce26</strain>
    </source>
</reference>
<name>A0A2L0F671_SORCE</name>
<gene>
    <name evidence="2" type="ORF">SOCE26_086000</name>
</gene>
<protein>
    <submittedName>
        <fullName evidence="2">Uncharacterized protein</fullName>
    </submittedName>
</protein>
<evidence type="ECO:0000256" key="1">
    <source>
        <dbReference type="SAM" id="MobiDB-lite"/>
    </source>
</evidence>
<organism evidence="2 3">
    <name type="scientific">Sorangium cellulosum</name>
    <name type="common">Polyangium cellulosum</name>
    <dbReference type="NCBI Taxonomy" id="56"/>
    <lineage>
        <taxon>Bacteria</taxon>
        <taxon>Pseudomonadati</taxon>
        <taxon>Myxococcota</taxon>
        <taxon>Polyangia</taxon>
        <taxon>Polyangiales</taxon>
        <taxon>Polyangiaceae</taxon>
        <taxon>Sorangium</taxon>
    </lineage>
</organism>
<dbReference type="Proteomes" id="UP000238348">
    <property type="component" value="Chromosome"/>
</dbReference>